<dbReference type="Pfam" id="PF00094">
    <property type="entry name" value="VWD"/>
    <property type="match status" value="1"/>
</dbReference>
<keyword evidence="2" id="KW-1185">Reference proteome</keyword>
<reference evidence="1" key="3">
    <citation type="submission" date="2025-09" db="UniProtKB">
        <authorList>
            <consortium name="Ensembl"/>
        </authorList>
    </citation>
    <scope>IDENTIFICATION</scope>
</reference>
<name>A0A8C3MDF9_GEOPR</name>
<reference evidence="1" key="2">
    <citation type="submission" date="2025-08" db="UniProtKB">
        <authorList>
            <consortium name="Ensembl"/>
        </authorList>
    </citation>
    <scope>IDENTIFICATION</scope>
</reference>
<dbReference type="Ensembl" id="ENSCPVT00000004903.2">
    <property type="protein sequence ID" value="ENSCPVP00000004734.2"/>
    <property type="gene ID" value="ENSCPVG00000003497.2"/>
</dbReference>
<dbReference type="PANTHER" id="PTHR46160:SF9">
    <property type="entry name" value="PROTEIN PRY2-RELATED"/>
    <property type="match status" value="1"/>
</dbReference>
<dbReference type="InterPro" id="IPR001846">
    <property type="entry name" value="VWF_type-D"/>
</dbReference>
<evidence type="ECO:0000313" key="1">
    <source>
        <dbReference type="Ensembl" id="ENSCPVP00000004734.2"/>
    </source>
</evidence>
<protein>
    <submittedName>
        <fullName evidence="1">Uncharacterized protein</fullName>
    </submittedName>
</protein>
<dbReference type="PANTHER" id="PTHR46160">
    <property type="entry name" value="ALPHA-TECTORIN-RELATED"/>
    <property type="match status" value="1"/>
</dbReference>
<sequence>MDSSQQEGLVLDANTCIPPSECGCVFRGLFYGLGEEFWGDLTCTQRCVCDAKQRQAVCWDSGCGTEEECRVEEEIQDCYPKSFGVCTAVGATHYETFDGKRFIFQGTCVYLLVGLCEDTQNLVGFQVLYPKDPQVCSKCMYEQPRGAWESSGNSAQSFG</sequence>
<accession>A0A8U8BB32</accession>
<accession>A0A8C3MDF9</accession>
<evidence type="ECO:0000313" key="2">
    <source>
        <dbReference type="Proteomes" id="UP000694382"/>
    </source>
</evidence>
<dbReference type="PROSITE" id="PS51233">
    <property type="entry name" value="VWFD"/>
    <property type="match status" value="1"/>
</dbReference>
<proteinExistence type="predicted"/>
<organism evidence="1 2">
    <name type="scientific">Geospiza parvula</name>
    <name type="common">Small tree-finch</name>
    <name type="synonym">Camarhynchus parvulus</name>
    <dbReference type="NCBI Taxonomy" id="87175"/>
    <lineage>
        <taxon>Eukaryota</taxon>
        <taxon>Metazoa</taxon>
        <taxon>Chordata</taxon>
        <taxon>Craniata</taxon>
        <taxon>Vertebrata</taxon>
        <taxon>Euteleostomi</taxon>
        <taxon>Archelosauria</taxon>
        <taxon>Archosauria</taxon>
        <taxon>Dinosauria</taxon>
        <taxon>Saurischia</taxon>
        <taxon>Theropoda</taxon>
        <taxon>Coelurosauria</taxon>
        <taxon>Aves</taxon>
        <taxon>Neognathae</taxon>
        <taxon>Neoaves</taxon>
        <taxon>Telluraves</taxon>
        <taxon>Australaves</taxon>
        <taxon>Passeriformes</taxon>
        <taxon>Thraupidae</taxon>
        <taxon>Camarhynchus</taxon>
    </lineage>
</organism>
<reference evidence="1" key="1">
    <citation type="submission" date="2020-02" db="EMBL/GenBank/DDBJ databases">
        <authorList>
            <person name="Enbody D E."/>
            <person name="Pettersson E M."/>
        </authorList>
    </citation>
    <scope>NUCLEOTIDE SEQUENCE [LARGE SCALE GENOMIC DNA]</scope>
</reference>
<dbReference type="AlphaFoldDB" id="A0A8C3MDF9"/>
<dbReference type="Proteomes" id="UP000694382">
    <property type="component" value="Chromosome 8"/>
</dbReference>
<dbReference type="InterPro" id="IPR052749">
    <property type="entry name" value="Alpha-tectorin"/>
</dbReference>